<dbReference type="InterPro" id="IPR029058">
    <property type="entry name" value="AB_hydrolase_fold"/>
</dbReference>
<keyword evidence="2" id="KW-0378">Hydrolase</keyword>
<dbReference type="GO" id="GO:0016020">
    <property type="term" value="C:membrane"/>
    <property type="evidence" value="ECO:0007669"/>
    <property type="project" value="TreeGrafter"/>
</dbReference>
<dbReference type="PRINTS" id="PR00412">
    <property type="entry name" value="EPOXHYDRLASE"/>
</dbReference>
<evidence type="ECO:0000313" key="3">
    <source>
        <dbReference type="Proteomes" id="UP000542813"/>
    </source>
</evidence>
<sequence>MSVWTDLSTGPFTLAFVDVDGVPTRSLRAGPQSSAAPPVLFLHGTSSHLEVFAPNVRAFADAGFAVHAVDMLGHGYTGKPGHDLEVPHYVEHVRRYLDAVGAGRVHLVGESLGGWVAAWFAGVHPDRVASLQLVSSGGTRAVPEIMARIRSTTERAVYEDDPAFTHERLARLFHDPDRLAADLVEARYRIYHTPEFRAVLPHLLCMQDMTVRRRNLLTAERLALIGAPTQIFWGRFNPMGDVSEAEGIHAGIAGSRLVVFEQCGHFPQLEYPERFNAEAVEFIESVVGRT</sequence>
<accession>A0A7W9GNP6</accession>
<dbReference type="Proteomes" id="UP000542813">
    <property type="component" value="Unassembled WGS sequence"/>
</dbReference>
<comment type="caution">
    <text evidence="2">The sequence shown here is derived from an EMBL/GenBank/DDBJ whole genome shotgun (WGS) entry which is preliminary data.</text>
</comment>
<dbReference type="PRINTS" id="PR00111">
    <property type="entry name" value="ABHYDROLASE"/>
</dbReference>
<dbReference type="InterPro" id="IPR000639">
    <property type="entry name" value="Epox_hydrolase-like"/>
</dbReference>
<dbReference type="InterPro" id="IPR050266">
    <property type="entry name" value="AB_hydrolase_sf"/>
</dbReference>
<dbReference type="Gene3D" id="3.40.50.1820">
    <property type="entry name" value="alpha/beta hydrolase"/>
    <property type="match status" value="1"/>
</dbReference>
<organism evidence="2 3">
    <name type="scientific">Jiangella mangrovi</name>
    <dbReference type="NCBI Taxonomy" id="1524084"/>
    <lineage>
        <taxon>Bacteria</taxon>
        <taxon>Bacillati</taxon>
        <taxon>Actinomycetota</taxon>
        <taxon>Actinomycetes</taxon>
        <taxon>Jiangellales</taxon>
        <taxon>Jiangellaceae</taxon>
        <taxon>Jiangella</taxon>
    </lineage>
</organism>
<protein>
    <submittedName>
        <fullName evidence="2">2-hydroxy-6-oxonona-2,4-dienedioate hydrolase</fullName>
        <ecNumber evidence="2">3.7.1.14</ecNumber>
    </submittedName>
</protein>
<dbReference type="EC" id="3.7.1.14" evidence="2"/>
<dbReference type="GO" id="GO:0046464">
    <property type="term" value="P:acylglycerol catabolic process"/>
    <property type="evidence" value="ECO:0007669"/>
    <property type="project" value="TreeGrafter"/>
</dbReference>
<dbReference type="RefSeq" id="WP_184821184.1">
    <property type="nucleotide sequence ID" value="NZ_JACHMM010000001.1"/>
</dbReference>
<dbReference type="PANTHER" id="PTHR43798:SF5">
    <property type="entry name" value="MONOACYLGLYCEROL LIPASE ABHD6"/>
    <property type="match status" value="1"/>
</dbReference>
<evidence type="ECO:0000259" key="1">
    <source>
        <dbReference type="Pfam" id="PF00561"/>
    </source>
</evidence>
<keyword evidence="3" id="KW-1185">Reference proteome</keyword>
<dbReference type="GO" id="GO:0047372">
    <property type="term" value="F:monoacylglycerol lipase activity"/>
    <property type="evidence" value="ECO:0007669"/>
    <property type="project" value="TreeGrafter"/>
</dbReference>
<proteinExistence type="predicted"/>
<dbReference type="AlphaFoldDB" id="A0A7W9GNP6"/>
<dbReference type="Pfam" id="PF00561">
    <property type="entry name" value="Abhydrolase_1"/>
    <property type="match status" value="1"/>
</dbReference>
<dbReference type="SUPFAM" id="SSF53474">
    <property type="entry name" value="alpha/beta-Hydrolases"/>
    <property type="match status" value="1"/>
</dbReference>
<name>A0A7W9GNP6_9ACTN</name>
<feature type="domain" description="AB hydrolase-1" evidence="1">
    <location>
        <begin position="37"/>
        <end position="270"/>
    </location>
</feature>
<reference evidence="2 3" key="1">
    <citation type="submission" date="2020-08" db="EMBL/GenBank/DDBJ databases">
        <title>Sequencing the genomes of 1000 actinobacteria strains.</title>
        <authorList>
            <person name="Klenk H.-P."/>
        </authorList>
    </citation>
    <scope>NUCLEOTIDE SEQUENCE [LARGE SCALE GENOMIC DNA]</scope>
    <source>
        <strain evidence="2 3">DSM 102122</strain>
    </source>
</reference>
<gene>
    <name evidence="2" type="ORF">HD601_001825</name>
</gene>
<dbReference type="EMBL" id="JACHMM010000001">
    <property type="protein sequence ID" value="MBB5787250.1"/>
    <property type="molecule type" value="Genomic_DNA"/>
</dbReference>
<evidence type="ECO:0000313" key="2">
    <source>
        <dbReference type="EMBL" id="MBB5787250.1"/>
    </source>
</evidence>
<dbReference type="PANTHER" id="PTHR43798">
    <property type="entry name" value="MONOACYLGLYCEROL LIPASE"/>
    <property type="match status" value="1"/>
</dbReference>
<dbReference type="InterPro" id="IPR000073">
    <property type="entry name" value="AB_hydrolase_1"/>
</dbReference>